<dbReference type="CDD" id="cd06170">
    <property type="entry name" value="LuxR_C_like"/>
    <property type="match status" value="1"/>
</dbReference>
<dbReference type="Gene3D" id="1.10.10.10">
    <property type="entry name" value="Winged helix-like DNA-binding domain superfamily/Winged helix DNA-binding domain"/>
    <property type="match status" value="1"/>
</dbReference>
<dbReference type="GO" id="GO:0000160">
    <property type="term" value="P:phosphorelay signal transduction system"/>
    <property type="evidence" value="ECO:0007669"/>
    <property type="project" value="InterPro"/>
</dbReference>
<dbReference type="GO" id="GO:0006355">
    <property type="term" value="P:regulation of DNA-templated transcription"/>
    <property type="evidence" value="ECO:0007669"/>
    <property type="project" value="InterPro"/>
</dbReference>
<proteinExistence type="predicted"/>
<reference evidence="7 8" key="1">
    <citation type="submission" date="2020-01" db="EMBL/GenBank/DDBJ databases">
        <authorList>
            <person name="Rodrigo-Torres L."/>
            <person name="Arahal R. D."/>
            <person name="Lucena T."/>
        </authorList>
    </citation>
    <scope>NUCLEOTIDE SEQUENCE [LARGE SCALE GENOMIC DNA]</scope>
    <source>
        <strain evidence="7 8">CECT 9293</strain>
    </source>
</reference>
<evidence type="ECO:0000259" key="6">
    <source>
        <dbReference type="PROSITE" id="PS50110"/>
    </source>
</evidence>
<dbReference type="InterPro" id="IPR000792">
    <property type="entry name" value="Tscrpt_reg_LuxR_C"/>
</dbReference>
<sequence length="221" mass="25819">MNKRVLIADKQDVSIKGISFILQTIHHDMVIDRVYNKQQLMEKVMEKAYDFLILDITLLEHILDSMIKNIKEMNPELKVVIFVGFTKGEGPFRYLYEGVDALVYKSYDELEIRMALYSLFKRGYYYPQELLYDFIHISNKPISSPLNLDILSEREKEVYFHLVKGAGLLEISNTLGLHQSTVSVYKARLFKKLKCKSLVDLINYDRYMGTSSSEYNPDGKY</sequence>
<dbReference type="EMBL" id="CACVBR010000053">
    <property type="protein sequence ID" value="CAA7197413.1"/>
    <property type="molecule type" value="Genomic_DNA"/>
</dbReference>
<evidence type="ECO:0000256" key="2">
    <source>
        <dbReference type="ARBA" id="ARBA00023125"/>
    </source>
</evidence>
<keyword evidence="3" id="KW-0804">Transcription</keyword>
<dbReference type="SUPFAM" id="SSF52172">
    <property type="entry name" value="CheY-like"/>
    <property type="match status" value="1"/>
</dbReference>
<dbReference type="InterPro" id="IPR001789">
    <property type="entry name" value="Sig_transdc_resp-reg_receiver"/>
</dbReference>
<feature type="domain" description="HTH luxR-type" evidence="5">
    <location>
        <begin position="144"/>
        <end position="209"/>
    </location>
</feature>
<protein>
    <submittedName>
        <fullName evidence="7">Oxygen regulatory protein NreC</fullName>
    </submittedName>
</protein>
<evidence type="ECO:0000313" key="8">
    <source>
        <dbReference type="Proteomes" id="UP000445144"/>
    </source>
</evidence>
<accession>A0A6N4XCL8</accession>
<name>A0A6N4XCL8_9FLAO</name>
<dbReference type="PANTHER" id="PTHR43214">
    <property type="entry name" value="TWO-COMPONENT RESPONSE REGULATOR"/>
    <property type="match status" value="1"/>
</dbReference>
<keyword evidence="1" id="KW-0805">Transcription regulation</keyword>
<feature type="modified residue" description="4-aspartylphosphate" evidence="4">
    <location>
        <position position="55"/>
    </location>
</feature>
<evidence type="ECO:0000256" key="3">
    <source>
        <dbReference type="ARBA" id="ARBA00023163"/>
    </source>
</evidence>
<evidence type="ECO:0000256" key="1">
    <source>
        <dbReference type="ARBA" id="ARBA00023015"/>
    </source>
</evidence>
<dbReference type="Pfam" id="PF00072">
    <property type="entry name" value="Response_reg"/>
    <property type="match status" value="1"/>
</dbReference>
<dbReference type="Pfam" id="PF00196">
    <property type="entry name" value="GerE"/>
    <property type="match status" value="1"/>
</dbReference>
<evidence type="ECO:0000313" key="7">
    <source>
        <dbReference type="EMBL" id="CAA7197413.1"/>
    </source>
</evidence>
<dbReference type="AlphaFoldDB" id="A0A6N4XCL8"/>
<feature type="domain" description="Response regulatory" evidence="6">
    <location>
        <begin position="4"/>
        <end position="120"/>
    </location>
</feature>
<dbReference type="RefSeq" id="WP_162034083.1">
    <property type="nucleotide sequence ID" value="NZ_CACVBR010000053.1"/>
</dbReference>
<dbReference type="GO" id="GO:0003677">
    <property type="term" value="F:DNA binding"/>
    <property type="evidence" value="ECO:0007669"/>
    <property type="project" value="UniProtKB-KW"/>
</dbReference>
<dbReference type="SUPFAM" id="SSF46894">
    <property type="entry name" value="C-terminal effector domain of the bipartite response regulators"/>
    <property type="match status" value="1"/>
</dbReference>
<keyword evidence="8" id="KW-1185">Reference proteome</keyword>
<dbReference type="SMART" id="SM00421">
    <property type="entry name" value="HTH_LUXR"/>
    <property type="match status" value="1"/>
</dbReference>
<evidence type="ECO:0000259" key="5">
    <source>
        <dbReference type="PROSITE" id="PS50043"/>
    </source>
</evidence>
<dbReference type="PROSITE" id="PS50043">
    <property type="entry name" value="HTH_LUXR_2"/>
    <property type="match status" value="1"/>
</dbReference>
<dbReference type="PRINTS" id="PR00038">
    <property type="entry name" value="HTHLUXR"/>
</dbReference>
<keyword evidence="4" id="KW-0597">Phosphoprotein</keyword>
<dbReference type="PANTHER" id="PTHR43214:SF41">
    <property type="entry name" value="NITRATE_NITRITE RESPONSE REGULATOR PROTEIN NARP"/>
    <property type="match status" value="1"/>
</dbReference>
<gene>
    <name evidence="7" type="primary">nreC_12</name>
    <name evidence="7" type="ORF">CHRY9293_03472</name>
</gene>
<evidence type="ECO:0000256" key="4">
    <source>
        <dbReference type="PROSITE-ProRule" id="PRU00169"/>
    </source>
</evidence>
<dbReference type="InterPro" id="IPR016032">
    <property type="entry name" value="Sig_transdc_resp-reg_C-effctor"/>
</dbReference>
<dbReference type="InterPro" id="IPR011006">
    <property type="entry name" value="CheY-like_superfamily"/>
</dbReference>
<organism evidence="7 8">
    <name type="scientific">Chryseobacterium potabilaquae</name>
    <dbReference type="NCBI Taxonomy" id="2675057"/>
    <lineage>
        <taxon>Bacteria</taxon>
        <taxon>Pseudomonadati</taxon>
        <taxon>Bacteroidota</taxon>
        <taxon>Flavobacteriia</taxon>
        <taxon>Flavobacteriales</taxon>
        <taxon>Weeksellaceae</taxon>
        <taxon>Chryseobacterium group</taxon>
        <taxon>Chryseobacterium</taxon>
    </lineage>
</organism>
<dbReference type="InterPro" id="IPR036388">
    <property type="entry name" value="WH-like_DNA-bd_sf"/>
</dbReference>
<dbReference type="Proteomes" id="UP000445144">
    <property type="component" value="Unassembled WGS sequence"/>
</dbReference>
<dbReference type="InterPro" id="IPR039420">
    <property type="entry name" value="WalR-like"/>
</dbReference>
<dbReference type="PROSITE" id="PS50110">
    <property type="entry name" value="RESPONSE_REGULATORY"/>
    <property type="match status" value="1"/>
</dbReference>
<keyword evidence="2" id="KW-0238">DNA-binding</keyword>
<dbReference type="Gene3D" id="3.40.50.2300">
    <property type="match status" value="1"/>
</dbReference>